<dbReference type="AlphaFoldDB" id="A0A1I2VQ00"/>
<dbReference type="InterPro" id="IPR024294">
    <property type="entry name" value="DUF3810"/>
</dbReference>
<feature type="transmembrane region" description="Helical" evidence="1">
    <location>
        <begin position="90"/>
        <end position="111"/>
    </location>
</feature>
<dbReference type="Proteomes" id="UP000199666">
    <property type="component" value="Unassembled WGS sequence"/>
</dbReference>
<gene>
    <name evidence="2" type="ORF">SAMN04489864_103139</name>
</gene>
<evidence type="ECO:0008006" key="4">
    <source>
        <dbReference type="Google" id="ProtNLM"/>
    </source>
</evidence>
<organism evidence="2 3">
    <name type="scientific">Pedobacter insulae</name>
    <dbReference type="NCBI Taxonomy" id="414048"/>
    <lineage>
        <taxon>Bacteria</taxon>
        <taxon>Pseudomonadati</taxon>
        <taxon>Bacteroidota</taxon>
        <taxon>Sphingobacteriia</taxon>
        <taxon>Sphingobacteriales</taxon>
        <taxon>Sphingobacteriaceae</taxon>
        <taxon>Pedobacter</taxon>
    </lineage>
</organism>
<keyword evidence="1" id="KW-0812">Transmembrane</keyword>
<evidence type="ECO:0000313" key="2">
    <source>
        <dbReference type="EMBL" id="SFG90519.1"/>
    </source>
</evidence>
<dbReference type="RefSeq" id="WP_090992657.1">
    <property type="nucleotide sequence ID" value="NZ_FOPP01000003.1"/>
</dbReference>
<name>A0A1I2VQ00_9SPHI</name>
<dbReference type="STRING" id="414048.SAMN04489864_103139"/>
<proteinExistence type="predicted"/>
<dbReference type="EMBL" id="FOPP01000003">
    <property type="protein sequence ID" value="SFG90519.1"/>
    <property type="molecule type" value="Genomic_DNA"/>
</dbReference>
<evidence type="ECO:0000313" key="3">
    <source>
        <dbReference type="Proteomes" id="UP000199666"/>
    </source>
</evidence>
<dbReference type="Pfam" id="PF12725">
    <property type="entry name" value="DUF3810"/>
    <property type="match status" value="1"/>
</dbReference>
<accession>A0A1I2VQ00</accession>
<keyword evidence="1" id="KW-0472">Membrane</keyword>
<dbReference type="OrthoDB" id="1048788at2"/>
<keyword evidence="3" id="KW-1185">Reference proteome</keyword>
<protein>
    <recommendedName>
        <fullName evidence="4">DUF3810 domain-containing protein</fullName>
    </recommendedName>
</protein>
<sequence length="362" mass="42050">MPFSRNSILTFIALFFASVLVFLLGLSPKLVLSYYSTGLYPLISNCLRWISSILPFAIGDIAYGTLIFLALRGIYLLFKKRRVLQKSDWFIVLLKVINIILILYISFKLLWGLNYARPSISTQLSISNEKYNTKELLQLTNFFIERLNKLQPKINSTQSYRLKDIREKSILAYQKMSLTNPFFTYKHPSFKPAISGWMMSKIGIEGYYNPLSGEANLNMLLPSWVLPFVACHEISHQLGIAREDEANLIGYLTAVNSDDINFQYSANYNMLRYLLIEVRIKSPENYEAMYKRIVPGVLANFKAESEFWQSYNSEMSSYMSVAFDKFLKFNNQQKGIDSYQDIVIWLWNYHKKELETLSPNRG</sequence>
<reference evidence="2 3" key="1">
    <citation type="submission" date="2016-10" db="EMBL/GenBank/DDBJ databases">
        <authorList>
            <person name="de Groot N.N."/>
        </authorList>
    </citation>
    <scope>NUCLEOTIDE SEQUENCE [LARGE SCALE GENOMIC DNA]</scope>
    <source>
        <strain evidence="2 3">DSM 18684</strain>
    </source>
</reference>
<keyword evidence="1" id="KW-1133">Transmembrane helix</keyword>
<feature type="transmembrane region" description="Helical" evidence="1">
    <location>
        <begin position="49"/>
        <end position="78"/>
    </location>
</feature>
<evidence type="ECO:0000256" key="1">
    <source>
        <dbReference type="SAM" id="Phobius"/>
    </source>
</evidence>